<name>A0A1G9CL19_9FLAO</name>
<evidence type="ECO:0000256" key="3">
    <source>
        <dbReference type="ARBA" id="ARBA00023004"/>
    </source>
</evidence>
<evidence type="ECO:0000259" key="6">
    <source>
        <dbReference type="PROSITE" id="PS51007"/>
    </source>
</evidence>
<proteinExistence type="predicted"/>
<organism evidence="7 8">
    <name type="scientific">Flavobacterium noncentrifugens</name>
    <dbReference type="NCBI Taxonomy" id="1128970"/>
    <lineage>
        <taxon>Bacteria</taxon>
        <taxon>Pseudomonadati</taxon>
        <taxon>Bacteroidota</taxon>
        <taxon>Flavobacteriia</taxon>
        <taxon>Flavobacteriales</taxon>
        <taxon>Flavobacteriaceae</taxon>
        <taxon>Flavobacterium</taxon>
    </lineage>
</organism>
<accession>A0A1G9CL19</accession>
<dbReference type="GO" id="GO:0004130">
    <property type="term" value="F:cytochrome-c peroxidase activity"/>
    <property type="evidence" value="ECO:0007669"/>
    <property type="project" value="TreeGrafter"/>
</dbReference>
<keyword evidence="5" id="KW-0732">Signal</keyword>
<feature type="domain" description="Cytochrome c" evidence="6">
    <location>
        <begin position="343"/>
        <end position="475"/>
    </location>
</feature>
<dbReference type="Gene3D" id="1.10.760.10">
    <property type="entry name" value="Cytochrome c-like domain"/>
    <property type="match status" value="1"/>
</dbReference>
<evidence type="ECO:0000256" key="2">
    <source>
        <dbReference type="ARBA" id="ARBA00022723"/>
    </source>
</evidence>
<dbReference type="Proteomes" id="UP000199580">
    <property type="component" value="Unassembled WGS sequence"/>
</dbReference>
<dbReference type="InterPro" id="IPR051395">
    <property type="entry name" value="Cytochrome_c_Peroxidase/MauG"/>
</dbReference>
<evidence type="ECO:0000256" key="4">
    <source>
        <dbReference type="PROSITE-ProRule" id="PRU00433"/>
    </source>
</evidence>
<reference evidence="7 8" key="1">
    <citation type="submission" date="2016-10" db="EMBL/GenBank/DDBJ databases">
        <authorList>
            <person name="de Groot N.N."/>
        </authorList>
    </citation>
    <scope>NUCLEOTIDE SEQUENCE [LARGE SCALE GENOMIC DNA]</scope>
    <source>
        <strain evidence="7 8">CGMCC 1.10076</strain>
    </source>
</reference>
<dbReference type="GO" id="GO:0020037">
    <property type="term" value="F:heme binding"/>
    <property type="evidence" value="ECO:0007669"/>
    <property type="project" value="InterPro"/>
</dbReference>
<dbReference type="AlphaFoldDB" id="A0A1G9CL19"/>
<dbReference type="STRING" id="1128970.SAMN04487935_3570"/>
<keyword evidence="8" id="KW-1185">Reference proteome</keyword>
<evidence type="ECO:0000313" key="8">
    <source>
        <dbReference type="Proteomes" id="UP000199580"/>
    </source>
</evidence>
<dbReference type="PROSITE" id="PS51007">
    <property type="entry name" value="CYTC"/>
    <property type="match status" value="1"/>
</dbReference>
<dbReference type="PANTHER" id="PTHR30600">
    <property type="entry name" value="CYTOCHROME C PEROXIDASE-RELATED"/>
    <property type="match status" value="1"/>
</dbReference>
<feature type="chain" id="PRO_5011563503" evidence="5">
    <location>
        <begin position="24"/>
        <end position="475"/>
    </location>
</feature>
<keyword evidence="1 4" id="KW-0349">Heme</keyword>
<keyword evidence="3 4" id="KW-0408">Iron</keyword>
<dbReference type="GO" id="GO:0046872">
    <property type="term" value="F:metal ion binding"/>
    <property type="evidence" value="ECO:0007669"/>
    <property type="project" value="UniProtKB-KW"/>
</dbReference>
<dbReference type="OrthoDB" id="9805202at2"/>
<evidence type="ECO:0000256" key="5">
    <source>
        <dbReference type="SAM" id="SignalP"/>
    </source>
</evidence>
<sequence length="475" mass="51190">MIEKKFRIVILVALLVLSGCSKSDSVEDYTEVPPSTDLLPETGEELSGGQVTVFNTSQEAFGFFATNLTLEQKSDFGVGNSLFRLPWVTAPSSTNGRDGLGPFFNTNACGNCHFKDGRGRAPAFDGELGTGLLLRLSVPGIDAHGSPMPDPVYGGQLQDNAIFNQTIKGKYSIVYQTISETLSDGTVVDLQKPAYQISQLGYGPLSGTLMISPRVANQLIGLGLLEAIPDAAILALADVTDSDSDGISGKANYVYDVQSNSTKMGRFGWKANQPNVKQQVAAAFSGDMGITSSLFPNENCPPGVDCGSIPNGGSPEIEDLNFNRVVLYSQVLAVPARRNYKEQNVLRGKQVFQTINCTGCHAPKFVTGSDHPVTALRNQTIRPYSDLLLHDMGEGLADNSPDFLASGSEWRTQSLWGIGLIKTVNGHTNLLHDGRARNVEEAILWHGGEAQKAKDKYKQLSPQERSDLLAFINSL</sequence>
<feature type="signal peptide" evidence="5">
    <location>
        <begin position="1"/>
        <end position="23"/>
    </location>
</feature>
<dbReference type="InterPro" id="IPR036909">
    <property type="entry name" value="Cyt_c-like_dom_sf"/>
</dbReference>
<dbReference type="PIRSF" id="PIRSF028099">
    <property type="entry name" value="DUF1111"/>
    <property type="match status" value="1"/>
</dbReference>
<dbReference type="PANTHER" id="PTHR30600:SF4">
    <property type="entry name" value="CYTOCHROME C DOMAIN-CONTAINING PROTEIN"/>
    <property type="match status" value="1"/>
</dbReference>
<evidence type="ECO:0000256" key="1">
    <source>
        <dbReference type="ARBA" id="ARBA00022617"/>
    </source>
</evidence>
<dbReference type="RefSeq" id="WP_091398779.1">
    <property type="nucleotide sequence ID" value="NZ_BKAI01000010.1"/>
</dbReference>
<keyword evidence="2 4" id="KW-0479">Metal-binding</keyword>
<dbReference type="InterPro" id="IPR009056">
    <property type="entry name" value="Cyt_c-like_dom"/>
</dbReference>
<dbReference type="Pfam" id="PF06537">
    <property type="entry name" value="DHOR"/>
    <property type="match status" value="1"/>
</dbReference>
<dbReference type="GO" id="GO:0009055">
    <property type="term" value="F:electron transfer activity"/>
    <property type="evidence" value="ECO:0007669"/>
    <property type="project" value="InterPro"/>
</dbReference>
<evidence type="ECO:0000313" key="7">
    <source>
        <dbReference type="EMBL" id="SDK52383.1"/>
    </source>
</evidence>
<dbReference type="InterPro" id="IPR010538">
    <property type="entry name" value="DHOR"/>
</dbReference>
<dbReference type="EMBL" id="FNEZ01000007">
    <property type="protein sequence ID" value="SDK52383.1"/>
    <property type="molecule type" value="Genomic_DNA"/>
</dbReference>
<protein>
    <submittedName>
        <fullName evidence="7">CxxC motif-containing protein, DUF1111 family</fullName>
    </submittedName>
</protein>
<dbReference type="SUPFAM" id="SSF46626">
    <property type="entry name" value="Cytochrome c"/>
    <property type="match status" value="1"/>
</dbReference>
<gene>
    <name evidence="7" type="ORF">SAMN04487935_3570</name>
</gene>
<dbReference type="PROSITE" id="PS51257">
    <property type="entry name" value="PROKAR_LIPOPROTEIN"/>
    <property type="match status" value="1"/>
</dbReference>